<keyword evidence="5 12" id="KW-0138">CF(0)</keyword>
<evidence type="ECO:0000256" key="12">
    <source>
        <dbReference type="RuleBase" id="RU003661"/>
    </source>
</evidence>
<evidence type="ECO:0000256" key="9">
    <source>
        <dbReference type="ARBA" id="ARBA00023065"/>
    </source>
</evidence>
<dbReference type="EMBL" id="MT721726">
    <property type="protein sequence ID" value="QNT17919.1"/>
    <property type="molecule type" value="Genomic_DNA"/>
</dbReference>
<evidence type="ECO:0000256" key="6">
    <source>
        <dbReference type="ARBA" id="ARBA00022692"/>
    </source>
</evidence>
<evidence type="ECO:0000256" key="8">
    <source>
        <dbReference type="ARBA" id="ARBA00022989"/>
    </source>
</evidence>
<evidence type="ECO:0000256" key="3">
    <source>
        <dbReference type="ARBA" id="ARBA00011291"/>
    </source>
</evidence>
<keyword evidence="7 12" id="KW-0375">Hydrogen ion transport</keyword>
<evidence type="ECO:0000256" key="4">
    <source>
        <dbReference type="ARBA" id="ARBA00022448"/>
    </source>
</evidence>
<evidence type="ECO:0000256" key="11">
    <source>
        <dbReference type="ARBA" id="ARBA00023136"/>
    </source>
</evidence>
<evidence type="ECO:0000256" key="1">
    <source>
        <dbReference type="ARBA" id="ARBA00004304"/>
    </source>
</evidence>
<sequence length="59" mass="7082">MPQMAPSSWIFVFFMMPITFYLLGSIFYFSSLSWSGDGKSFLFKKYELKFNSVEKFLKW</sequence>
<keyword evidence="4 12" id="KW-0813">Transport</keyword>
<proteinExistence type="inferred from homology"/>
<organism evidence="14">
    <name type="scientific">Pedicinus badii</name>
    <dbReference type="NCBI Taxonomy" id="430776"/>
    <lineage>
        <taxon>Eukaryota</taxon>
        <taxon>Metazoa</taxon>
        <taxon>Ecdysozoa</taxon>
        <taxon>Arthropoda</taxon>
        <taxon>Hexapoda</taxon>
        <taxon>Insecta</taxon>
        <taxon>Pterygota</taxon>
        <taxon>Neoptera</taxon>
        <taxon>Paraneoptera</taxon>
        <taxon>Psocodea</taxon>
        <taxon>Troctomorpha</taxon>
        <taxon>Phthiraptera</taxon>
        <taxon>Anoplura</taxon>
        <taxon>Pedicinidae</taxon>
        <taxon>Pedicinus</taxon>
    </lineage>
</organism>
<accession>A0A7H1K1A3</accession>
<dbReference type="GO" id="GO:0015078">
    <property type="term" value="F:proton transmembrane transporter activity"/>
    <property type="evidence" value="ECO:0007669"/>
    <property type="project" value="InterPro"/>
</dbReference>
<evidence type="ECO:0000256" key="10">
    <source>
        <dbReference type="ARBA" id="ARBA00023128"/>
    </source>
</evidence>
<dbReference type="GO" id="GO:0015986">
    <property type="term" value="P:proton motive force-driven ATP synthesis"/>
    <property type="evidence" value="ECO:0007669"/>
    <property type="project" value="InterPro"/>
</dbReference>
<gene>
    <name evidence="14" type="primary">atp8</name>
</gene>
<keyword evidence="8 13" id="KW-1133">Transmembrane helix</keyword>
<protein>
    <recommendedName>
        <fullName evidence="12">ATP synthase complex subunit 8</fullName>
    </recommendedName>
</protein>
<evidence type="ECO:0000256" key="5">
    <source>
        <dbReference type="ARBA" id="ARBA00022547"/>
    </source>
</evidence>
<keyword evidence="9 12" id="KW-0406">Ion transport</keyword>
<dbReference type="AlphaFoldDB" id="A0A7H1K1A3"/>
<evidence type="ECO:0000256" key="2">
    <source>
        <dbReference type="ARBA" id="ARBA00008892"/>
    </source>
</evidence>
<dbReference type="InterPro" id="IPR001421">
    <property type="entry name" value="ATP8_metazoa"/>
</dbReference>
<evidence type="ECO:0000313" key="14">
    <source>
        <dbReference type="EMBL" id="QNT17919.1"/>
    </source>
</evidence>
<dbReference type="Pfam" id="PF00895">
    <property type="entry name" value="ATP-synt_8"/>
    <property type="match status" value="1"/>
</dbReference>
<evidence type="ECO:0000256" key="7">
    <source>
        <dbReference type="ARBA" id="ARBA00022781"/>
    </source>
</evidence>
<dbReference type="GO" id="GO:0045259">
    <property type="term" value="C:proton-transporting ATP synthase complex"/>
    <property type="evidence" value="ECO:0007669"/>
    <property type="project" value="UniProtKB-KW"/>
</dbReference>
<keyword evidence="6 12" id="KW-0812">Transmembrane</keyword>
<keyword evidence="10 12" id="KW-0496">Mitochondrion</keyword>
<evidence type="ECO:0000256" key="13">
    <source>
        <dbReference type="SAM" id="Phobius"/>
    </source>
</evidence>
<name>A0A7H1K1A3_9NEOP</name>
<keyword evidence="11 13" id="KW-0472">Membrane</keyword>
<geneLocation type="mitochondrion" evidence="14"/>
<comment type="subcellular location">
    <subcellularLocation>
        <location evidence="1 12">Mitochondrion membrane</location>
        <topology evidence="1 12">Single-pass membrane protein</topology>
    </subcellularLocation>
</comment>
<feature type="transmembrane region" description="Helical" evidence="13">
    <location>
        <begin position="6"/>
        <end position="29"/>
    </location>
</feature>
<comment type="subunit">
    <text evidence="3">F-type ATPases have 2 components, CF(1) - the catalytic core - and CF(0) - the membrane proton channel.</text>
</comment>
<dbReference type="GO" id="GO:0031966">
    <property type="term" value="C:mitochondrial membrane"/>
    <property type="evidence" value="ECO:0007669"/>
    <property type="project" value="UniProtKB-SubCell"/>
</dbReference>
<reference evidence="14" key="1">
    <citation type="journal article" date="2020" name="Genomics">
        <title>Fragmented mitochondrial genomes evolved in opposite directions between closely related macaque louse Pedicinus obtusus and colobus louse Pedicinus badii.</title>
        <authorList>
            <person name="Fu Y.-T."/>
            <person name="Dong Y."/>
            <person name="Wang W."/>
            <person name="Nie Y."/>
            <person name="Liu G.-H."/>
            <person name="Shao R."/>
        </authorList>
    </citation>
    <scope>NUCLEOTIDE SEQUENCE</scope>
</reference>
<comment type="similarity">
    <text evidence="2 12">Belongs to the ATPase protein 8 family.</text>
</comment>